<sequence length="305" mass="33760">MPQRWSPTDVLQLCNDGRCVSHASSKNRKCQRPIAYNNFKRVNSLAAEIAAQEPDVELLRPTLRRMAEHGLCLRSHKNRVDEMVAEWERKIRAEYSQRNVLDRSRGIIPSNVSSRASSVQPGSMSSVATSVPDQSEIQILQETIAAMQEQIRVAQARLERLQYTPRSASSLSRVSTNDIPNLQLSRTSTSQSVSMSRSASARSAAPVPPVGNTPAQPPATASASVLSRCTRAHVRRMPLDETCAICYDGGLMSESVSSTLVWCKSGCGRSVHRDCFDAWEASCTEGERATTCVYCRTRWEYTCTC</sequence>
<evidence type="ECO:0000313" key="4">
    <source>
        <dbReference type="Proteomes" id="UP000799777"/>
    </source>
</evidence>
<dbReference type="PANTHER" id="PTHR21540:SF0">
    <property type="entry name" value="PHD FAMILY PROTEIN"/>
    <property type="match status" value="1"/>
</dbReference>
<dbReference type="GO" id="GO:0061630">
    <property type="term" value="F:ubiquitin protein ligase activity"/>
    <property type="evidence" value="ECO:0007669"/>
    <property type="project" value="InterPro"/>
</dbReference>
<dbReference type="InterPro" id="IPR039903">
    <property type="entry name" value="Zswim2"/>
</dbReference>
<feature type="coiled-coil region" evidence="1">
    <location>
        <begin position="137"/>
        <end position="164"/>
    </location>
</feature>
<proteinExistence type="predicted"/>
<dbReference type="EMBL" id="ML978200">
    <property type="protein sequence ID" value="KAF2029455.1"/>
    <property type="molecule type" value="Genomic_DNA"/>
</dbReference>
<gene>
    <name evidence="3" type="ORF">EK21DRAFT_67485</name>
</gene>
<organism evidence="3 4">
    <name type="scientific">Setomelanomma holmii</name>
    <dbReference type="NCBI Taxonomy" id="210430"/>
    <lineage>
        <taxon>Eukaryota</taxon>
        <taxon>Fungi</taxon>
        <taxon>Dikarya</taxon>
        <taxon>Ascomycota</taxon>
        <taxon>Pezizomycotina</taxon>
        <taxon>Dothideomycetes</taxon>
        <taxon>Pleosporomycetidae</taxon>
        <taxon>Pleosporales</taxon>
        <taxon>Pleosporineae</taxon>
        <taxon>Phaeosphaeriaceae</taxon>
        <taxon>Setomelanomma</taxon>
    </lineage>
</organism>
<evidence type="ECO:0000256" key="1">
    <source>
        <dbReference type="SAM" id="Coils"/>
    </source>
</evidence>
<feature type="region of interest" description="Disordered" evidence="2">
    <location>
        <begin position="165"/>
        <end position="219"/>
    </location>
</feature>
<evidence type="ECO:0000256" key="2">
    <source>
        <dbReference type="SAM" id="MobiDB-lite"/>
    </source>
</evidence>
<accession>A0A9P4H853</accession>
<protein>
    <recommendedName>
        <fullName evidence="5">RING-type domain-containing protein</fullName>
    </recommendedName>
</protein>
<dbReference type="AlphaFoldDB" id="A0A9P4H853"/>
<dbReference type="Proteomes" id="UP000799777">
    <property type="component" value="Unassembled WGS sequence"/>
</dbReference>
<reference evidence="3" key="1">
    <citation type="journal article" date="2020" name="Stud. Mycol.">
        <title>101 Dothideomycetes genomes: a test case for predicting lifestyles and emergence of pathogens.</title>
        <authorList>
            <person name="Haridas S."/>
            <person name="Albert R."/>
            <person name="Binder M."/>
            <person name="Bloem J."/>
            <person name="Labutti K."/>
            <person name="Salamov A."/>
            <person name="Andreopoulos B."/>
            <person name="Baker S."/>
            <person name="Barry K."/>
            <person name="Bills G."/>
            <person name="Bluhm B."/>
            <person name="Cannon C."/>
            <person name="Castanera R."/>
            <person name="Culley D."/>
            <person name="Daum C."/>
            <person name="Ezra D."/>
            <person name="Gonzalez J."/>
            <person name="Henrissat B."/>
            <person name="Kuo A."/>
            <person name="Liang C."/>
            <person name="Lipzen A."/>
            <person name="Lutzoni F."/>
            <person name="Magnuson J."/>
            <person name="Mondo S."/>
            <person name="Nolan M."/>
            <person name="Ohm R."/>
            <person name="Pangilinan J."/>
            <person name="Park H.-J."/>
            <person name="Ramirez L."/>
            <person name="Alfaro M."/>
            <person name="Sun H."/>
            <person name="Tritt A."/>
            <person name="Yoshinaga Y."/>
            <person name="Zwiers L.-H."/>
            <person name="Turgeon B."/>
            <person name="Goodwin S."/>
            <person name="Spatafora J."/>
            <person name="Crous P."/>
            <person name="Grigoriev I."/>
        </authorList>
    </citation>
    <scope>NUCLEOTIDE SEQUENCE</scope>
    <source>
        <strain evidence="3">CBS 110217</strain>
    </source>
</reference>
<feature type="compositionally biased region" description="Polar residues" evidence="2">
    <location>
        <begin position="165"/>
        <end position="184"/>
    </location>
</feature>
<comment type="caution">
    <text evidence="3">The sequence shown here is derived from an EMBL/GenBank/DDBJ whole genome shotgun (WGS) entry which is preliminary data.</text>
</comment>
<feature type="compositionally biased region" description="Low complexity" evidence="2">
    <location>
        <begin position="185"/>
        <end position="205"/>
    </location>
</feature>
<keyword evidence="1" id="KW-0175">Coiled coil</keyword>
<evidence type="ECO:0000313" key="3">
    <source>
        <dbReference type="EMBL" id="KAF2029455.1"/>
    </source>
</evidence>
<dbReference type="OrthoDB" id="8062037at2759"/>
<feature type="compositionally biased region" description="Pro residues" evidence="2">
    <location>
        <begin position="206"/>
        <end position="217"/>
    </location>
</feature>
<name>A0A9P4H853_9PLEO</name>
<evidence type="ECO:0008006" key="5">
    <source>
        <dbReference type="Google" id="ProtNLM"/>
    </source>
</evidence>
<keyword evidence="4" id="KW-1185">Reference proteome</keyword>
<dbReference type="PANTHER" id="PTHR21540">
    <property type="entry name" value="RING FINGER AND SWIM DOMAIN-CONTAINING PROTEIN 2"/>
    <property type="match status" value="1"/>
</dbReference>